<sequence>MCPPSPCRLRTAVLATATTLLTVPAVVLAQRTPSGYETGTETATAMPWYVQAIIAGGLTLVIGGLLVAVAPDSTRRRTDRALEAPGITFVYGVVSGVVVIGAAFLLAITGFGLIFAVPMLLIFVLVALVSGEYGYLAVGRLVSDDWLLALGSAIVVSAAVGAVPVLGTIVGFVISSIGLGTAVMAFQADRDSRP</sequence>
<evidence type="ECO:0000256" key="1">
    <source>
        <dbReference type="SAM" id="Phobius"/>
    </source>
</evidence>
<dbReference type="GeneID" id="56143043"/>
<dbReference type="EMBL" id="CP059154">
    <property type="protein sequence ID" value="QLK27438.1"/>
    <property type="molecule type" value="Genomic_DNA"/>
</dbReference>
<dbReference type="KEGG" id="nay:HYG81_07520"/>
<keyword evidence="1" id="KW-1133">Transmembrane helix</keyword>
<feature type="transmembrane region" description="Helical" evidence="1">
    <location>
        <begin position="48"/>
        <end position="69"/>
    </location>
</feature>
<feature type="transmembrane region" description="Helical" evidence="1">
    <location>
        <begin position="146"/>
        <end position="163"/>
    </location>
</feature>
<dbReference type="AlphaFoldDB" id="A0A7D6CQK9"/>
<feature type="transmembrane region" description="Helical" evidence="1">
    <location>
        <begin position="169"/>
        <end position="188"/>
    </location>
</feature>
<proteinExistence type="predicted"/>
<keyword evidence="1" id="KW-0472">Membrane</keyword>
<reference evidence="3 4" key="1">
    <citation type="submission" date="2020-07" db="EMBL/GenBank/DDBJ databases">
        <title>Natrinema (YPL30) sp. nov. and Haloterrigena xxxxxx (YPL8) sp. nov., isolated from a salt mine.</title>
        <authorList>
            <person name="Cui H."/>
        </authorList>
    </citation>
    <scope>NUCLEOTIDE SEQUENCE [LARGE SCALE GENOMIC DNA]</scope>
    <source>
        <strain evidence="3 4">YPL13</strain>
    </source>
</reference>
<evidence type="ECO:0000313" key="4">
    <source>
        <dbReference type="Proteomes" id="UP000510869"/>
    </source>
</evidence>
<evidence type="ECO:0000259" key="2">
    <source>
        <dbReference type="Pfam" id="PF26514"/>
    </source>
</evidence>
<dbReference type="RefSeq" id="WP_180842599.1">
    <property type="nucleotide sequence ID" value="NZ_CP059154.1"/>
</dbReference>
<name>A0A7D6CQK9_9EURY</name>
<protein>
    <recommendedName>
        <fullName evidence="2">DUF8173 domain-containing protein</fullName>
    </recommendedName>
</protein>
<feature type="domain" description="DUF8173" evidence="2">
    <location>
        <begin position="9"/>
        <end position="186"/>
    </location>
</feature>
<keyword evidence="1" id="KW-0812">Transmembrane</keyword>
<feature type="transmembrane region" description="Helical" evidence="1">
    <location>
        <begin position="89"/>
        <end position="108"/>
    </location>
</feature>
<dbReference type="InterPro" id="IPR058486">
    <property type="entry name" value="DUF8173"/>
</dbReference>
<organism evidence="3 4">
    <name type="scientific">Natrinema zhouii</name>
    <dbReference type="NCBI Taxonomy" id="1710539"/>
    <lineage>
        <taxon>Archaea</taxon>
        <taxon>Methanobacteriati</taxon>
        <taxon>Methanobacteriota</taxon>
        <taxon>Stenosarchaea group</taxon>
        <taxon>Halobacteria</taxon>
        <taxon>Halobacteriales</taxon>
        <taxon>Natrialbaceae</taxon>
        <taxon>Natrinema</taxon>
    </lineage>
</organism>
<dbReference type="OrthoDB" id="205969at2157"/>
<dbReference type="Proteomes" id="UP000510869">
    <property type="component" value="Chromosome"/>
</dbReference>
<accession>A0A7D6CQK9</accession>
<evidence type="ECO:0000313" key="3">
    <source>
        <dbReference type="EMBL" id="QLK27438.1"/>
    </source>
</evidence>
<feature type="transmembrane region" description="Helical" evidence="1">
    <location>
        <begin position="114"/>
        <end position="134"/>
    </location>
</feature>
<dbReference type="Pfam" id="PF26514">
    <property type="entry name" value="DUF8173"/>
    <property type="match status" value="1"/>
</dbReference>
<gene>
    <name evidence="3" type="ORF">HYG81_07520</name>
</gene>
<keyword evidence="4" id="KW-1185">Reference proteome</keyword>